<feature type="region of interest" description="Disordered" evidence="1">
    <location>
        <begin position="80"/>
        <end position="102"/>
    </location>
</feature>
<evidence type="ECO:0000256" key="1">
    <source>
        <dbReference type="SAM" id="MobiDB-lite"/>
    </source>
</evidence>
<organism evidence="3 4">
    <name type="scientific">Patiria miniata</name>
    <name type="common">Bat star</name>
    <name type="synonym">Asterina miniata</name>
    <dbReference type="NCBI Taxonomy" id="46514"/>
    <lineage>
        <taxon>Eukaryota</taxon>
        <taxon>Metazoa</taxon>
        <taxon>Echinodermata</taxon>
        <taxon>Eleutherozoa</taxon>
        <taxon>Asterozoa</taxon>
        <taxon>Asteroidea</taxon>
        <taxon>Valvatacea</taxon>
        <taxon>Valvatida</taxon>
        <taxon>Asterinidae</taxon>
        <taxon>Patiria</taxon>
    </lineage>
</organism>
<reference evidence="3" key="1">
    <citation type="submission" date="2022-11" db="UniProtKB">
        <authorList>
            <consortium name="EnsemblMetazoa"/>
        </authorList>
    </citation>
    <scope>IDENTIFICATION</scope>
</reference>
<accession>A0A913ZYC1</accession>
<dbReference type="Proteomes" id="UP000887568">
    <property type="component" value="Unplaced"/>
</dbReference>
<feature type="compositionally biased region" description="Polar residues" evidence="1">
    <location>
        <begin position="80"/>
        <end position="95"/>
    </location>
</feature>
<feature type="transmembrane region" description="Helical" evidence="2">
    <location>
        <begin position="16"/>
        <end position="35"/>
    </location>
</feature>
<feature type="transmembrane region" description="Helical" evidence="2">
    <location>
        <begin position="47"/>
        <end position="69"/>
    </location>
</feature>
<dbReference type="AlphaFoldDB" id="A0A913ZYC1"/>
<protein>
    <submittedName>
        <fullName evidence="3">Uncharacterized protein</fullName>
    </submittedName>
</protein>
<sequence>MRRARRNDTQDPGRKFYFPAGILGLLSVTTAVGARKCLPDFPLALDSLPVIVSSSEVFVSIVAAVYCCFVMGEEQPNDNTAIQYDATQVDPQGTAYSKPVEP</sequence>
<keyword evidence="4" id="KW-1185">Reference proteome</keyword>
<evidence type="ECO:0000313" key="4">
    <source>
        <dbReference type="Proteomes" id="UP000887568"/>
    </source>
</evidence>
<dbReference type="EnsemblMetazoa" id="XM_038200133.1">
    <property type="protein sequence ID" value="XP_038056061.1"/>
    <property type="gene ID" value="LOC119728058"/>
</dbReference>
<evidence type="ECO:0000256" key="2">
    <source>
        <dbReference type="SAM" id="Phobius"/>
    </source>
</evidence>
<evidence type="ECO:0000313" key="3">
    <source>
        <dbReference type="EnsemblMetazoa" id="XP_038056061.1"/>
    </source>
</evidence>
<dbReference type="GeneID" id="119728058"/>
<proteinExistence type="predicted"/>
<keyword evidence="2" id="KW-0812">Transmembrane</keyword>
<dbReference type="RefSeq" id="XP_038056061.1">
    <property type="nucleotide sequence ID" value="XM_038200133.1"/>
</dbReference>
<keyword evidence="2" id="KW-1133">Transmembrane helix</keyword>
<keyword evidence="2" id="KW-0472">Membrane</keyword>
<name>A0A913ZYC1_PATMI</name>